<dbReference type="EMBL" id="BAABWD010000006">
    <property type="protein sequence ID" value="GAA6132997.1"/>
    <property type="molecule type" value="Genomic_DNA"/>
</dbReference>
<dbReference type="Proteomes" id="UP001486808">
    <property type="component" value="Unassembled WGS sequence"/>
</dbReference>
<dbReference type="AlphaFoldDB" id="A0A1H1T1U4"/>
<keyword evidence="4" id="KW-1185">Reference proteome</keyword>
<reference evidence="2" key="1">
    <citation type="submission" date="2016-10" db="EMBL/GenBank/DDBJ databases">
        <authorList>
            <person name="de Groot N.N."/>
        </authorList>
    </citation>
    <scope>NUCLEOTIDE SEQUENCE [LARGE SCALE GENOMIC DNA]</scope>
    <source>
        <strain evidence="2">JCM 14963</strain>
    </source>
</reference>
<dbReference type="Proteomes" id="UP000243413">
    <property type="component" value="Chromosome I"/>
</dbReference>
<dbReference type="EMBL" id="LT629763">
    <property type="protein sequence ID" value="SDS54118.1"/>
    <property type="molecule type" value="Genomic_DNA"/>
</dbReference>
<reference evidence="3" key="2">
    <citation type="submission" date="2016-10" db="EMBL/GenBank/DDBJ databases">
        <authorList>
            <person name="Varghese N."/>
            <person name="Submissions S."/>
        </authorList>
    </citation>
    <scope>NUCLEOTIDE SEQUENCE [LARGE SCALE GENOMIC DNA]</scope>
    <source>
        <strain evidence="3">JCM 14963</strain>
    </source>
</reference>
<dbReference type="OrthoDB" id="7021125at2"/>
<gene>
    <name evidence="1" type="ORF">NBRC116187_33570</name>
    <name evidence="2" type="ORF">SAMN05216271_2148</name>
</gene>
<accession>A0A1H1T1U4</accession>
<organism evidence="2 3">
    <name type="scientific">Halopseudomonas sabulinigri</name>
    <dbReference type="NCBI Taxonomy" id="472181"/>
    <lineage>
        <taxon>Bacteria</taxon>
        <taxon>Pseudomonadati</taxon>
        <taxon>Pseudomonadota</taxon>
        <taxon>Gammaproteobacteria</taxon>
        <taxon>Pseudomonadales</taxon>
        <taxon>Pseudomonadaceae</taxon>
        <taxon>Halopseudomonas</taxon>
    </lineage>
</organism>
<evidence type="ECO:0000313" key="1">
    <source>
        <dbReference type="EMBL" id="GAA6132997.1"/>
    </source>
</evidence>
<evidence type="ECO:0000313" key="3">
    <source>
        <dbReference type="Proteomes" id="UP000243413"/>
    </source>
</evidence>
<sequence length="52" mass="5359">MKRLTLAISAIAPSATDLLYADSDMGPDESTGLAGDSDYCDSTFGLSVSKSL</sequence>
<protein>
    <submittedName>
        <fullName evidence="2">Uncharacterized protein</fullName>
    </submittedName>
</protein>
<evidence type="ECO:0000313" key="2">
    <source>
        <dbReference type="EMBL" id="SDS54118.1"/>
    </source>
</evidence>
<name>A0A1H1T1U4_9GAMM</name>
<dbReference type="RefSeq" id="WP_157719352.1">
    <property type="nucleotide sequence ID" value="NZ_BAABWD010000006.1"/>
</dbReference>
<proteinExistence type="predicted"/>
<dbReference type="STRING" id="472181.SAMN05216271_2148"/>
<evidence type="ECO:0000313" key="4">
    <source>
        <dbReference type="Proteomes" id="UP001486808"/>
    </source>
</evidence>
<reference evidence="1 4" key="3">
    <citation type="submission" date="2024-04" db="EMBL/GenBank/DDBJ databases">
        <title>Draft genome sequence of Halopseudomonas sabulinigri NBRC 116187.</title>
        <authorList>
            <person name="Miyakawa T."/>
            <person name="Kusuya Y."/>
            <person name="Miura T."/>
        </authorList>
    </citation>
    <scope>NUCLEOTIDE SEQUENCE [LARGE SCALE GENOMIC DNA]</scope>
    <source>
        <strain evidence="1 4">4NH20-0042</strain>
    </source>
</reference>